<dbReference type="GO" id="GO:0016491">
    <property type="term" value="F:oxidoreductase activity"/>
    <property type="evidence" value="ECO:0007669"/>
    <property type="project" value="UniProtKB-KW"/>
</dbReference>
<name>A0A9D1P6N6_9FIRM</name>
<sequence length="313" mass="33885">MEQKKTFPKIALGAWAWGNDGTFGGHLTAADLRPVFDAAMNMGLNLWDTAYAYGMGASEKVLGEFLCTAPRNSYLISDKFTPQCADPNAENAVTAMFDTSAALLGVDTMDVYWIHNPVGAPEWTRKLIPLAKSGRIGQIGLSNHNLAEIREAAAILGAEGLKISAIQNHYSLLNRSSETSGILDYCRENGITFYAYMVLEQGALSGKYDTAHPFPADSDRGAVYNPMLPKLQKLNACLKEIADAHGVAAAQVPVAWAIAKGTLPIIGVTKVYQVEDAAKAAALNLSADEIATMEHLAGEMQLDVIRYWEKEMK</sequence>
<dbReference type="PANTHER" id="PTHR43364">
    <property type="entry name" value="NADH-SPECIFIC METHYLGLYOXAL REDUCTASE-RELATED"/>
    <property type="match status" value="1"/>
</dbReference>
<organism evidence="3 4">
    <name type="scientific">Candidatus Ornithocaccomicrobium faecavium</name>
    <dbReference type="NCBI Taxonomy" id="2840890"/>
    <lineage>
        <taxon>Bacteria</taxon>
        <taxon>Bacillati</taxon>
        <taxon>Bacillota</taxon>
        <taxon>Clostridia</taxon>
        <taxon>Candidatus Ornithocaccomicrobium</taxon>
    </lineage>
</organism>
<dbReference type="Pfam" id="PF00248">
    <property type="entry name" value="Aldo_ket_red"/>
    <property type="match status" value="1"/>
</dbReference>
<evidence type="ECO:0000259" key="2">
    <source>
        <dbReference type="Pfam" id="PF00248"/>
    </source>
</evidence>
<comment type="caution">
    <text evidence="3">The sequence shown here is derived from an EMBL/GenBank/DDBJ whole genome shotgun (WGS) entry which is preliminary data.</text>
</comment>
<dbReference type="InterPro" id="IPR050523">
    <property type="entry name" value="AKR_Detox_Biosynth"/>
</dbReference>
<dbReference type="AlphaFoldDB" id="A0A9D1P6N6"/>
<evidence type="ECO:0000313" key="4">
    <source>
        <dbReference type="Proteomes" id="UP000886884"/>
    </source>
</evidence>
<gene>
    <name evidence="3" type="ORF">IAA64_02870</name>
</gene>
<dbReference type="CDD" id="cd19103">
    <property type="entry name" value="AKR_unchar"/>
    <property type="match status" value="1"/>
</dbReference>
<dbReference type="SUPFAM" id="SSF51430">
    <property type="entry name" value="NAD(P)-linked oxidoreductase"/>
    <property type="match status" value="1"/>
</dbReference>
<protein>
    <submittedName>
        <fullName evidence="3">Aldo/keto reductase</fullName>
    </submittedName>
</protein>
<dbReference type="Gene3D" id="3.20.20.100">
    <property type="entry name" value="NADP-dependent oxidoreductase domain"/>
    <property type="match status" value="1"/>
</dbReference>
<dbReference type="Proteomes" id="UP000886884">
    <property type="component" value="Unassembled WGS sequence"/>
</dbReference>
<feature type="domain" description="NADP-dependent oxidoreductase" evidence="2">
    <location>
        <begin position="9"/>
        <end position="296"/>
    </location>
</feature>
<reference evidence="3" key="2">
    <citation type="journal article" date="2021" name="PeerJ">
        <title>Extensive microbial diversity within the chicken gut microbiome revealed by metagenomics and culture.</title>
        <authorList>
            <person name="Gilroy R."/>
            <person name="Ravi A."/>
            <person name="Getino M."/>
            <person name="Pursley I."/>
            <person name="Horton D.L."/>
            <person name="Alikhan N.F."/>
            <person name="Baker D."/>
            <person name="Gharbi K."/>
            <person name="Hall N."/>
            <person name="Watson M."/>
            <person name="Adriaenssens E.M."/>
            <person name="Foster-Nyarko E."/>
            <person name="Jarju S."/>
            <person name="Secka A."/>
            <person name="Antonio M."/>
            <person name="Oren A."/>
            <person name="Chaudhuri R.R."/>
            <person name="La Ragione R."/>
            <person name="Hildebrand F."/>
            <person name="Pallen M.J."/>
        </authorList>
    </citation>
    <scope>NUCLEOTIDE SEQUENCE</scope>
    <source>
        <strain evidence="3">CHK183-6373</strain>
    </source>
</reference>
<proteinExistence type="predicted"/>
<dbReference type="InterPro" id="IPR036812">
    <property type="entry name" value="NAD(P)_OxRdtase_dom_sf"/>
</dbReference>
<keyword evidence="1" id="KW-0560">Oxidoreductase</keyword>
<accession>A0A9D1P6N6</accession>
<dbReference type="EMBL" id="DVOT01000052">
    <property type="protein sequence ID" value="HIV26885.1"/>
    <property type="molecule type" value="Genomic_DNA"/>
</dbReference>
<reference evidence="3" key="1">
    <citation type="submission" date="2020-10" db="EMBL/GenBank/DDBJ databases">
        <authorList>
            <person name="Gilroy R."/>
        </authorList>
    </citation>
    <scope>NUCLEOTIDE SEQUENCE</scope>
    <source>
        <strain evidence="3">CHK183-6373</strain>
    </source>
</reference>
<dbReference type="InterPro" id="IPR023210">
    <property type="entry name" value="NADP_OxRdtase_dom"/>
</dbReference>
<evidence type="ECO:0000313" key="3">
    <source>
        <dbReference type="EMBL" id="HIV26885.1"/>
    </source>
</evidence>
<evidence type="ECO:0000256" key="1">
    <source>
        <dbReference type="ARBA" id="ARBA00023002"/>
    </source>
</evidence>
<dbReference type="GO" id="GO:0005829">
    <property type="term" value="C:cytosol"/>
    <property type="evidence" value="ECO:0007669"/>
    <property type="project" value="TreeGrafter"/>
</dbReference>
<dbReference type="PANTHER" id="PTHR43364:SF4">
    <property type="entry name" value="NAD(P)-LINKED OXIDOREDUCTASE SUPERFAMILY PROTEIN"/>
    <property type="match status" value="1"/>
</dbReference>